<protein>
    <submittedName>
        <fullName evidence="1">Ras-domain-containing protein</fullName>
    </submittedName>
</protein>
<dbReference type="Proteomes" id="UP000886501">
    <property type="component" value="Unassembled WGS sequence"/>
</dbReference>
<reference evidence="1" key="2">
    <citation type="journal article" date="2020" name="Nat. Commun.">
        <title>Large-scale genome sequencing of mycorrhizal fungi provides insights into the early evolution of symbiotic traits.</title>
        <authorList>
            <person name="Miyauchi S."/>
            <person name="Kiss E."/>
            <person name="Kuo A."/>
            <person name="Drula E."/>
            <person name="Kohler A."/>
            <person name="Sanchez-Garcia M."/>
            <person name="Morin E."/>
            <person name="Andreopoulos B."/>
            <person name="Barry K.W."/>
            <person name="Bonito G."/>
            <person name="Buee M."/>
            <person name="Carver A."/>
            <person name="Chen C."/>
            <person name="Cichocki N."/>
            <person name="Clum A."/>
            <person name="Culley D."/>
            <person name="Crous P.W."/>
            <person name="Fauchery L."/>
            <person name="Girlanda M."/>
            <person name="Hayes R.D."/>
            <person name="Keri Z."/>
            <person name="LaButti K."/>
            <person name="Lipzen A."/>
            <person name="Lombard V."/>
            <person name="Magnuson J."/>
            <person name="Maillard F."/>
            <person name="Murat C."/>
            <person name="Nolan M."/>
            <person name="Ohm R.A."/>
            <person name="Pangilinan J."/>
            <person name="Pereira M.F."/>
            <person name="Perotto S."/>
            <person name="Peter M."/>
            <person name="Pfister S."/>
            <person name="Riley R."/>
            <person name="Sitrit Y."/>
            <person name="Stielow J.B."/>
            <person name="Szollosi G."/>
            <person name="Zifcakova L."/>
            <person name="Stursova M."/>
            <person name="Spatafora J.W."/>
            <person name="Tedersoo L."/>
            <person name="Vaario L.M."/>
            <person name="Yamada A."/>
            <person name="Yan M."/>
            <person name="Wang P."/>
            <person name="Xu J."/>
            <person name="Bruns T."/>
            <person name="Baldrian P."/>
            <person name="Vilgalys R."/>
            <person name="Dunand C."/>
            <person name="Henrissat B."/>
            <person name="Grigoriev I.V."/>
            <person name="Hibbett D."/>
            <person name="Nagy L.G."/>
            <person name="Martin F.M."/>
        </authorList>
    </citation>
    <scope>NUCLEOTIDE SEQUENCE</scope>
    <source>
        <strain evidence="1">P2</strain>
    </source>
</reference>
<accession>A0ACB6ZD05</accession>
<evidence type="ECO:0000313" key="2">
    <source>
        <dbReference type="Proteomes" id="UP000886501"/>
    </source>
</evidence>
<comment type="caution">
    <text evidence="1">The sequence shown here is derived from an EMBL/GenBank/DDBJ whole genome shotgun (WGS) entry which is preliminary data.</text>
</comment>
<organism evidence="1 2">
    <name type="scientific">Thelephora ganbajun</name>
    <name type="common">Ganba fungus</name>
    <dbReference type="NCBI Taxonomy" id="370292"/>
    <lineage>
        <taxon>Eukaryota</taxon>
        <taxon>Fungi</taxon>
        <taxon>Dikarya</taxon>
        <taxon>Basidiomycota</taxon>
        <taxon>Agaricomycotina</taxon>
        <taxon>Agaricomycetes</taxon>
        <taxon>Thelephorales</taxon>
        <taxon>Thelephoraceae</taxon>
        <taxon>Thelephora</taxon>
    </lineage>
</organism>
<sequence length="376" mass="41900">MSEYPRTGSYRGSMYEHGIDAKIVIMGNTGVGKTSLLQRYTQDKFDPKNTTSTTGAFFVTKKVYKDGLKVRLQLWDTAGQERFRSMAPMYYRGANAALLLYDITNAATFESVRGWLEELKRNCSPDLIIYIVGAKADLSQQREVTSDLARLSLHKWFPPPKPPTPPPPPTPSTFSYIRPRFTSFTSMTSPSPSSSKSSPPDSKSPIDQRSLFQNSALKRYNIPATQGPVRPRTRSAGPTMLTKINTTGAGLSISPNGTPNSSRFGYRNSYFENAADTDSSLNEEEPTEDDEESQEWGLVKGMELFEVSSKDDTGIPELFDSLIQTIVLRKDDLDQQNEMTRRDSIFLSPAPTWAAQADEEEARLSARNSSWSCCST</sequence>
<name>A0ACB6ZD05_THEGA</name>
<proteinExistence type="predicted"/>
<dbReference type="EMBL" id="MU118042">
    <property type="protein sequence ID" value="KAF9647041.1"/>
    <property type="molecule type" value="Genomic_DNA"/>
</dbReference>
<keyword evidence="2" id="KW-1185">Reference proteome</keyword>
<gene>
    <name evidence="1" type="ORF">BDM02DRAFT_3098807</name>
</gene>
<reference evidence="1" key="1">
    <citation type="submission" date="2019-10" db="EMBL/GenBank/DDBJ databases">
        <authorList>
            <consortium name="DOE Joint Genome Institute"/>
            <person name="Kuo A."/>
            <person name="Miyauchi S."/>
            <person name="Kiss E."/>
            <person name="Drula E."/>
            <person name="Kohler A."/>
            <person name="Sanchez-Garcia M."/>
            <person name="Andreopoulos B."/>
            <person name="Barry K.W."/>
            <person name="Bonito G."/>
            <person name="Buee M."/>
            <person name="Carver A."/>
            <person name="Chen C."/>
            <person name="Cichocki N."/>
            <person name="Clum A."/>
            <person name="Culley D."/>
            <person name="Crous P.W."/>
            <person name="Fauchery L."/>
            <person name="Girlanda M."/>
            <person name="Hayes R."/>
            <person name="Keri Z."/>
            <person name="Labutti K."/>
            <person name="Lipzen A."/>
            <person name="Lombard V."/>
            <person name="Magnuson J."/>
            <person name="Maillard F."/>
            <person name="Morin E."/>
            <person name="Murat C."/>
            <person name="Nolan M."/>
            <person name="Ohm R."/>
            <person name="Pangilinan J."/>
            <person name="Pereira M."/>
            <person name="Perotto S."/>
            <person name="Peter M."/>
            <person name="Riley R."/>
            <person name="Sitrit Y."/>
            <person name="Stielow B."/>
            <person name="Szollosi G."/>
            <person name="Zifcakova L."/>
            <person name="Stursova M."/>
            <person name="Spatafora J.W."/>
            <person name="Tedersoo L."/>
            <person name="Vaario L.-M."/>
            <person name="Yamada A."/>
            <person name="Yan M."/>
            <person name="Wang P."/>
            <person name="Xu J."/>
            <person name="Bruns T."/>
            <person name="Baldrian P."/>
            <person name="Vilgalys R."/>
            <person name="Henrissat B."/>
            <person name="Grigoriev I.V."/>
            <person name="Hibbett D."/>
            <person name="Nagy L.G."/>
            <person name="Martin F.M."/>
        </authorList>
    </citation>
    <scope>NUCLEOTIDE SEQUENCE</scope>
    <source>
        <strain evidence="1">P2</strain>
    </source>
</reference>
<evidence type="ECO:0000313" key="1">
    <source>
        <dbReference type="EMBL" id="KAF9647041.1"/>
    </source>
</evidence>